<dbReference type="Proteomes" id="UP000011087">
    <property type="component" value="Unassembled WGS sequence"/>
</dbReference>
<accession>L1JZY2</accession>
<evidence type="ECO:0000256" key="1">
    <source>
        <dbReference type="SAM" id="MobiDB-lite"/>
    </source>
</evidence>
<reference evidence="4" key="2">
    <citation type="submission" date="2012-11" db="EMBL/GenBank/DDBJ databases">
        <authorList>
            <person name="Kuo A."/>
            <person name="Curtis B.A."/>
            <person name="Tanifuji G."/>
            <person name="Burki F."/>
            <person name="Gruber A."/>
            <person name="Irimia M."/>
            <person name="Maruyama S."/>
            <person name="Arias M.C."/>
            <person name="Ball S.G."/>
            <person name="Gile G.H."/>
            <person name="Hirakawa Y."/>
            <person name="Hopkins J.F."/>
            <person name="Rensing S.A."/>
            <person name="Schmutz J."/>
            <person name="Symeonidi A."/>
            <person name="Elias M."/>
            <person name="Eveleigh R.J."/>
            <person name="Herman E.K."/>
            <person name="Klute M.J."/>
            <person name="Nakayama T."/>
            <person name="Obornik M."/>
            <person name="Reyes-Prieto A."/>
            <person name="Armbrust E.V."/>
            <person name="Aves S.J."/>
            <person name="Beiko R.G."/>
            <person name="Coutinho P."/>
            <person name="Dacks J.B."/>
            <person name="Durnford D.G."/>
            <person name="Fast N.M."/>
            <person name="Green B.R."/>
            <person name="Grisdale C."/>
            <person name="Hempe F."/>
            <person name="Henrissat B."/>
            <person name="Hoppner M.P."/>
            <person name="Ishida K.-I."/>
            <person name="Kim E."/>
            <person name="Koreny L."/>
            <person name="Kroth P.G."/>
            <person name="Liu Y."/>
            <person name="Malik S.-B."/>
            <person name="Maier U.G."/>
            <person name="McRose D."/>
            <person name="Mock T."/>
            <person name="Neilson J.A."/>
            <person name="Onodera N.T."/>
            <person name="Poole A.M."/>
            <person name="Pritham E.J."/>
            <person name="Richards T.A."/>
            <person name="Rocap G."/>
            <person name="Roy S.W."/>
            <person name="Sarai C."/>
            <person name="Schaack S."/>
            <person name="Shirato S."/>
            <person name="Slamovits C.H."/>
            <person name="Spencer D.F."/>
            <person name="Suzuki S."/>
            <person name="Worden A.Z."/>
            <person name="Zauner S."/>
            <person name="Barry K."/>
            <person name="Bell C."/>
            <person name="Bharti A.K."/>
            <person name="Crow J.A."/>
            <person name="Grimwood J."/>
            <person name="Kramer R."/>
            <person name="Lindquist E."/>
            <person name="Lucas S."/>
            <person name="Salamov A."/>
            <person name="McFadden G.I."/>
            <person name="Lane C.E."/>
            <person name="Keeling P.J."/>
            <person name="Gray M.W."/>
            <person name="Grigoriev I.V."/>
            <person name="Archibald J.M."/>
        </authorList>
    </citation>
    <scope>NUCLEOTIDE SEQUENCE</scope>
    <source>
        <strain evidence="4">CCMP2712</strain>
    </source>
</reference>
<dbReference type="AlphaFoldDB" id="L1JZY2"/>
<evidence type="ECO:0000313" key="2">
    <source>
        <dbReference type="EMBL" id="EKX53917.1"/>
    </source>
</evidence>
<protein>
    <submittedName>
        <fullName evidence="2 3">Uncharacterized protein</fullName>
    </submittedName>
</protein>
<name>L1JZY2_GUITC</name>
<evidence type="ECO:0000313" key="3">
    <source>
        <dbReference type="EnsemblProtists" id="EKX53917"/>
    </source>
</evidence>
<feature type="region of interest" description="Disordered" evidence="1">
    <location>
        <begin position="69"/>
        <end position="88"/>
    </location>
</feature>
<sequence>MEASNRWQPNSLSAIDPRISSHRVRDVNLIPEPFFLALRHTLLLLTSAIIRSHGKVWGRYDNLMDIARRPIPPPPPKRGERRTMSQQGGRWSFYEPISEMYVISRVSAQTPGPGSYGERGTPDSVLSTRASPFGKVPGPGQYDTDHLGVTGKIVSSLHQPSSNQFRTAARTSQQILPDNYFESFESMTISGGMPSVRWLFQYMQHQADIIAMEQRLACQRVKCTGSVDA</sequence>
<keyword evidence="4" id="KW-1185">Reference proteome</keyword>
<dbReference type="RefSeq" id="XP_005840897.1">
    <property type="nucleotide sequence ID" value="XM_005840840.1"/>
</dbReference>
<dbReference type="KEGG" id="gtt:GUITHDRAFT_132358"/>
<organism evidence="2">
    <name type="scientific">Guillardia theta (strain CCMP2712)</name>
    <name type="common">Cryptophyte</name>
    <dbReference type="NCBI Taxonomy" id="905079"/>
    <lineage>
        <taxon>Eukaryota</taxon>
        <taxon>Cryptophyceae</taxon>
        <taxon>Pyrenomonadales</taxon>
        <taxon>Geminigeraceae</taxon>
        <taxon>Guillardia</taxon>
    </lineage>
</organism>
<dbReference type="HOGENOM" id="CLU_1211769_0_0_1"/>
<evidence type="ECO:0000313" key="4">
    <source>
        <dbReference type="Proteomes" id="UP000011087"/>
    </source>
</evidence>
<dbReference type="GeneID" id="17310869"/>
<dbReference type="EMBL" id="JH992968">
    <property type="protein sequence ID" value="EKX53917.1"/>
    <property type="molecule type" value="Genomic_DNA"/>
</dbReference>
<gene>
    <name evidence="2" type="ORF">GUITHDRAFT_132358</name>
</gene>
<dbReference type="EnsemblProtists" id="EKX53917">
    <property type="protein sequence ID" value="EKX53917"/>
    <property type="gene ID" value="GUITHDRAFT_132358"/>
</dbReference>
<dbReference type="PaxDb" id="55529-EKX53917"/>
<reference evidence="3" key="3">
    <citation type="submission" date="2015-06" db="UniProtKB">
        <authorList>
            <consortium name="EnsemblProtists"/>
        </authorList>
    </citation>
    <scope>IDENTIFICATION</scope>
</reference>
<reference evidence="2 4" key="1">
    <citation type="journal article" date="2012" name="Nature">
        <title>Algal genomes reveal evolutionary mosaicism and the fate of nucleomorphs.</title>
        <authorList>
            <consortium name="DOE Joint Genome Institute"/>
            <person name="Curtis B.A."/>
            <person name="Tanifuji G."/>
            <person name="Burki F."/>
            <person name="Gruber A."/>
            <person name="Irimia M."/>
            <person name="Maruyama S."/>
            <person name="Arias M.C."/>
            <person name="Ball S.G."/>
            <person name="Gile G.H."/>
            <person name="Hirakawa Y."/>
            <person name="Hopkins J.F."/>
            <person name="Kuo A."/>
            <person name="Rensing S.A."/>
            <person name="Schmutz J."/>
            <person name="Symeonidi A."/>
            <person name="Elias M."/>
            <person name="Eveleigh R.J."/>
            <person name="Herman E.K."/>
            <person name="Klute M.J."/>
            <person name="Nakayama T."/>
            <person name="Obornik M."/>
            <person name="Reyes-Prieto A."/>
            <person name="Armbrust E.V."/>
            <person name="Aves S.J."/>
            <person name="Beiko R.G."/>
            <person name="Coutinho P."/>
            <person name="Dacks J.B."/>
            <person name="Durnford D.G."/>
            <person name="Fast N.M."/>
            <person name="Green B.R."/>
            <person name="Grisdale C.J."/>
            <person name="Hempel F."/>
            <person name="Henrissat B."/>
            <person name="Hoppner M.P."/>
            <person name="Ishida K."/>
            <person name="Kim E."/>
            <person name="Koreny L."/>
            <person name="Kroth P.G."/>
            <person name="Liu Y."/>
            <person name="Malik S.B."/>
            <person name="Maier U.G."/>
            <person name="McRose D."/>
            <person name="Mock T."/>
            <person name="Neilson J.A."/>
            <person name="Onodera N.T."/>
            <person name="Poole A.M."/>
            <person name="Pritham E.J."/>
            <person name="Richards T.A."/>
            <person name="Rocap G."/>
            <person name="Roy S.W."/>
            <person name="Sarai C."/>
            <person name="Schaack S."/>
            <person name="Shirato S."/>
            <person name="Slamovits C.H."/>
            <person name="Spencer D.F."/>
            <person name="Suzuki S."/>
            <person name="Worden A.Z."/>
            <person name="Zauner S."/>
            <person name="Barry K."/>
            <person name="Bell C."/>
            <person name="Bharti A.K."/>
            <person name="Crow J.A."/>
            <person name="Grimwood J."/>
            <person name="Kramer R."/>
            <person name="Lindquist E."/>
            <person name="Lucas S."/>
            <person name="Salamov A."/>
            <person name="McFadden G.I."/>
            <person name="Lane C.E."/>
            <person name="Keeling P.J."/>
            <person name="Gray M.W."/>
            <person name="Grigoriev I.V."/>
            <person name="Archibald J.M."/>
        </authorList>
    </citation>
    <scope>NUCLEOTIDE SEQUENCE</scope>
    <source>
        <strain evidence="2 4">CCMP2712</strain>
    </source>
</reference>
<proteinExistence type="predicted"/>